<evidence type="ECO:0000313" key="7">
    <source>
        <dbReference type="Proteomes" id="UP000735302"/>
    </source>
</evidence>
<evidence type="ECO:0000313" key="6">
    <source>
        <dbReference type="EMBL" id="GFO14868.1"/>
    </source>
</evidence>
<organism evidence="6 7">
    <name type="scientific">Plakobranchus ocellatus</name>
    <dbReference type="NCBI Taxonomy" id="259542"/>
    <lineage>
        <taxon>Eukaryota</taxon>
        <taxon>Metazoa</taxon>
        <taxon>Spiralia</taxon>
        <taxon>Lophotrochozoa</taxon>
        <taxon>Mollusca</taxon>
        <taxon>Gastropoda</taxon>
        <taxon>Heterobranchia</taxon>
        <taxon>Euthyneura</taxon>
        <taxon>Panpulmonata</taxon>
        <taxon>Sacoglossa</taxon>
        <taxon>Placobranchoidea</taxon>
        <taxon>Plakobranchidae</taxon>
        <taxon>Plakobranchus</taxon>
    </lineage>
</organism>
<dbReference type="PANTHER" id="PTHR15126">
    <property type="entry name" value="SH3-BINDING"/>
    <property type="match status" value="1"/>
</dbReference>
<dbReference type="InterPro" id="IPR011993">
    <property type="entry name" value="PH-like_dom_sf"/>
</dbReference>
<accession>A0AAV4B6U8</accession>
<evidence type="ECO:0000256" key="2">
    <source>
        <dbReference type="PROSITE-ProRule" id="PRU00191"/>
    </source>
</evidence>
<dbReference type="Gene3D" id="3.30.505.10">
    <property type="entry name" value="SH2 domain"/>
    <property type="match status" value="1"/>
</dbReference>
<dbReference type="Proteomes" id="UP000735302">
    <property type="component" value="Unassembled WGS sequence"/>
</dbReference>
<sequence>MLREQTSSMKCSQTWTKSSTGEAKERVENWRRLCVGFGVFRSSDVKATGVPWSFKIEHVQPGMKSFYFSASSEREMIRWMSAIKIEMLAANNLRSEQRRCDFYSPSDESLSSWGSSEYNSLECEIYNKGSTEKARQSILSEVLSNEDCFDSDSEVPTIYESPVPCEPSSESLVPNFTAMPVINEEKGGDANTGDNSQKDDGGNMNKESSDYWASIHFQGSKVEASEVINGIAFNGVYLVRKSEDGQSVLQVYADDMSRKYRIFHREDGQVTLSIANGPNFDSLEDLLFHYYSKTLPNSSHYLTVPYKLHPEFIYNERH</sequence>
<evidence type="ECO:0000259" key="4">
    <source>
        <dbReference type="PROSITE" id="PS50001"/>
    </source>
</evidence>
<name>A0AAV4B6U8_9GAST</name>
<dbReference type="Gene3D" id="2.30.29.30">
    <property type="entry name" value="Pleckstrin-homology domain (PH domain)/Phosphotyrosine-binding domain (PTB)"/>
    <property type="match status" value="1"/>
</dbReference>
<evidence type="ECO:0000259" key="5">
    <source>
        <dbReference type="PROSITE" id="PS50003"/>
    </source>
</evidence>
<feature type="region of interest" description="Disordered" evidence="3">
    <location>
        <begin position="183"/>
        <end position="205"/>
    </location>
</feature>
<dbReference type="GO" id="GO:0007165">
    <property type="term" value="P:signal transduction"/>
    <property type="evidence" value="ECO:0007669"/>
    <property type="project" value="InterPro"/>
</dbReference>
<feature type="domain" description="SH2" evidence="4">
    <location>
        <begin position="212"/>
        <end position="306"/>
    </location>
</feature>
<dbReference type="PROSITE" id="PS50003">
    <property type="entry name" value="PH_DOMAIN"/>
    <property type="match status" value="1"/>
</dbReference>
<dbReference type="AlphaFoldDB" id="A0AAV4B6U8"/>
<keyword evidence="7" id="KW-1185">Reference proteome</keyword>
<protein>
    <submittedName>
        <fullName evidence="6">Sh3 domain-binding protein 2-like</fullName>
    </submittedName>
</protein>
<evidence type="ECO:0000256" key="3">
    <source>
        <dbReference type="SAM" id="MobiDB-lite"/>
    </source>
</evidence>
<keyword evidence="1 2" id="KW-0727">SH2 domain</keyword>
<dbReference type="EMBL" id="BLXT01004580">
    <property type="protein sequence ID" value="GFO14868.1"/>
    <property type="molecule type" value="Genomic_DNA"/>
</dbReference>
<reference evidence="6 7" key="1">
    <citation type="journal article" date="2021" name="Elife">
        <title>Chloroplast acquisition without the gene transfer in kleptoplastic sea slugs, Plakobranchus ocellatus.</title>
        <authorList>
            <person name="Maeda T."/>
            <person name="Takahashi S."/>
            <person name="Yoshida T."/>
            <person name="Shimamura S."/>
            <person name="Takaki Y."/>
            <person name="Nagai Y."/>
            <person name="Toyoda A."/>
            <person name="Suzuki Y."/>
            <person name="Arimoto A."/>
            <person name="Ishii H."/>
            <person name="Satoh N."/>
            <person name="Nishiyama T."/>
            <person name="Hasebe M."/>
            <person name="Maruyama T."/>
            <person name="Minagawa J."/>
            <person name="Obokata J."/>
            <person name="Shigenobu S."/>
        </authorList>
    </citation>
    <scope>NUCLEOTIDE SEQUENCE [LARGE SCALE GENOMIC DNA]</scope>
</reference>
<dbReference type="SUPFAM" id="SSF50729">
    <property type="entry name" value="PH domain-like"/>
    <property type="match status" value="1"/>
</dbReference>
<proteinExistence type="predicted"/>
<comment type="caution">
    <text evidence="6">The sequence shown here is derived from an EMBL/GenBank/DDBJ whole genome shotgun (WGS) entry which is preliminary data.</text>
</comment>
<feature type="domain" description="PH" evidence="5">
    <location>
        <begin position="1"/>
        <end position="88"/>
    </location>
</feature>
<dbReference type="PANTHER" id="PTHR15126:SF4">
    <property type="entry name" value="SH3 DOMAIN-BINDING PROTEIN 2"/>
    <property type="match status" value="1"/>
</dbReference>
<dbReference type="InterPro" id="IPR001849">
    <property type="entry name" value="PH_domain"/>
</dbReference>
<dbReference type="InterPro" id="IPR035848">
    <property type="entry name" value="SH3BP2"/>
</dbReference>
<evidence type="ECO:0000256" key="1">
    <source>
        <dbReference type="ARBA" id="ARBA00022999"/>
    </source>
</evidence>
<dbReference type="Pfam" id="PF00017">
    <property type="entry name" value="SH2"/>
    <property type="match status" value="1"/>
</dbReference>
<dbReference type="GO" id="GO:0017124">
    <property type="term" value="F:SH3 domain binding"/>
    <property type="evidence" value="ECO:0007669"/>
    <property type="project" value="TreeGrafter"/>
</dbReference>
<dbReference type="InterPro" id="IPR036860">
    <property type="entry name" value="SH2_dom_sf"/>
</dbReference>
<gene>
    <name evidence="6" type="ORF">PoB_004137300</name>
</gene>
<dbReference type="PROSITE" id="PS50001">
    <property type="entry name" value="SH2"/>
    <property type="match status" value="1"/>
</dbReference>
<dbReference type="SUPFAM" id="SSF55550">
    <property type="entry name" value="SH2 domain"/>
    <property type="match status" value="1"/>
</dbReference>
<dbReference type="InterPro" id="IPR000980">
    <property type="entry name" value="SH2"/>
</dbReference>
<dbReference type="Pfam" id="PF00169">
    <property type="entry name" value="PH"/>
    <property type="match status" value="1"/>
</dbReference>